<dbReference type="EC" id="2.8.1.7" evidence="5 11"/>
<dbReference type="InterPro" id="IPR000192">
    <property type="entry name" value="Aminotrans_V_dom"/>
</dbReference>
<dbReference type="Pfam" id="PF00266">
    <property type="entry name" value="Aminotran_5"/>
    <property type="match status" value="1"/>
</dbReference>
<feature type="domain" description="Aminotransferase class V" evidence="12">
    <location>
        <begin position="35"/>
        <end position="404"/>
    </location>
</feature>
<evidence type="ECO:0000256" key="8">
    <source>
        <dbReference type="ARBA" id="ARBA00022898"/>
    </source>
</evidence>
<dbReference type="InterPro" id="IPR010970">
    <property type="entry name" value="Cys_dSase_SufS"/>
</dbReference>
<dbReference type="GO" id="GO:0006534">
    <property type="term" value="P:cysteine metabolic process"/>
    <property type="evidence" value="ECO:0007669"/>
    <property type="project" value="UniProtKB-UniRule"/>
</dbReference>
<dbReference type="RefSeq" id="WP_013420455.1">
    <property type="nucleotide sequence ID" value="NC_014664.1"/>
</dbReference>
<dbReference type="PANTHER" id="PTHR43586:SF8">
    <property type="entry name" value="CYSTEINE DESULFURASE 1, CHLOROPLASTIC"/>
    <property type="match status" value="1"/>
</dbReference>
<evidence type="ECO:0000256" key="7">
    <source>
        <dbReference type="ARBA" id="ARBA00022679"/>
    </source>
</evidence>
<comment type="function">
    <text evidence="2 11">Catalyzes the removal of elemental sulfur and selenium atoms from L-cysteine, L-cystine, L-selenocysteine, and L-selenocystine to produce L-alanine.</text>
</comment>
<keyword evidence="14" id="KW-1185">Reference proteome</keyword>
<dbReference type="HOGENOM" id="CLU_003433_2_5_5"/>
<evidence type="ECO:0000256" key="9">
    <source>
        <dbReference type="ARBA" id="ARBA00050776"/>
    </source>
</evidence>
<comment type="catalytic activity">
    <reaction evidence="9 11">
        <text>(sulfur carrier)-H + L-cysteine = (sulfur carrier)-SH + L-alanine</text>
        <dbReference type="Rhea" id="RHEA:43892"/>
        <dbReference type="Rhea" id="RHEA-COMP:14737"/>
        <dbReference type="Rhea" id="RHEA-COMP:14739"/>
        <dbReference type="ChEBI" id="CHEBI:29917"/>
        <dbReference type="ChEBI" id="CHEBI:35235"/>
        <dbReference type="ChEBI" id="CHEBI:57972"/>
        <dbReference type="ChEBI" id="CHEBI:64428"/>
        <dbReference type="EC" id="2.8.1.7"/>
    </reaction>
</comment>
<accession>E3HZ39</accession>
<reference evidence="14" key="1">
    <citation type="journal article" date="2011" name="J. Bacteriol.">
        <title>Genome sequences of eight morphologically diverse alphaproteobacteria.</title>
        <authorList>
            <consortium name="US DOE Joint Genome Institute"/>
            <person name="Brown P.J."/>
            <person name="Kysela D.T."/>
            <person name="Buechlein A."/>
            <person name="Hemmerich C."/>
            <person name="Brun Y.V."/>
        </authorList>
    </citation>
    <scope>NUCLEOTIDE SEQUENCE [LARGE SCALE GENOMIC DNA]</scope>
    <source>
        <strain evidence="14">ATCC 17100 / ATH 3.1.1 / DSM 162 / LMG 4299</strain>
    </source>
</reference>
<evidence type="ECO:0000256" key="10">
    <source>
        <dbReference type="RuleBase" id="RU004504"/>
    </source>
</evidence>
<comment type="cofactor">
    <cofactor evidence="1 10">
        <name>pyridoxal 5'-phosphate</name>
        <dbReference type="ChEBI" id="CHEBI:597326"/>
    </cofactor>
</comment>
<comment type="function">
    <text evidence="3">Catalyzes the removal of elemental sulfur atoms from cysteine to produce alanine. Seems to participate in the biosynthesis of the nitrogenase metalloclusters by providing the inorganic sulfur required for the Fe-S core formation.</text>
</comment>
<dbReference type="AlphaFoldDB" id="E3HZ39"/>
<dbReference type="CDD" id="cd06453">
    <property type="entry name" value="SufS_like"/>
    <property type="match status" value="1"/>
</dbReference>
<evidence type="ECO:0000256" key="5">
    <source>
        <dbReference type="ARBA" id="ARBA00012239"/>
    </source>
</evidence>
<dbReference type="OrthoDB" id="9804366at2"/>
<dbReference type="NCBIfam" id="TIGR01979">
    <property type="entry name" value="sufS"/>
    <property type="match status" value="1"/>
</dbReference>
<dbReference type="PROSITE" id="PS00595">
    <property type="entry name" value="AA_TRANSFER_CLASS_5"/>
    <property type="match status" value="1"/>
</dbReference>
<dbReference type="PIRSF" id="PIRSF005572">
    <property type="entry name" value="NifS"/>
    <property type="match status" value="1"/>
</dbReference>
<evidence type="ECO:0000256" key="1">
    <source>
        <dbReference type="ARBA" id="ARBA00001933"/>
    </source>
</evidence>
<proteinExistence type="inferred from homology"/>
<dbReference type="InterPro" id="IPR020578">
    <property type="entry name" value="Aminotrans_V_PyrdxlP_BS"/>
</dbReference>
<sequence>MTLIEKDIAAASYDVEAIRKDFPAMSLEVYGKPLVYLDNAASAQKPKAVLDAIVKSYSDEYANVHRGLHYLANAATAAYEGGRERVAKFLNAPSPEQIVFTKNATEAINLVAASFGGLHLREGDEVLLSIMEHHSNIVPWHFHRERRGVVLNWVPVTDEGEFRLEDFEAALTPKTKIVAITHMSNVLGTTTPIKDICRISHAHGAYVLIDGSQGAVHCDVDVQDIDCDFYVITGHKLYGPTGIGALYAKREHLEAMPPFLGGGEMIETVTRDAIKYNDPPYRFEAGTPMIAQAAGLTAALDYIDSIGKAKIRAHELDLLRYAEERLKPFNSLRFIGNARDKGAIVSFAMEGAHSHDVATILDRSGIAVRAGSHCAEPLLTRFGLTSTCRASFALYNTRAEVDALAEGLQKAERFFR</sequence>
<dbReference type="InterPro" id="IPR015424">
    <property type="entry name" value="PyrdxlP-dep_Trfase"/>
</dbReference>
<dbReference type="Proteomes" id="UP000001399">
    <property type="component" value="Chromosome"/>
</dbReference>
<evidence type="ECO:0000256" key="2">
    <source>
        <dbReference type="ARBA" id="ARBA00002824"/>
    </source>
</evidence>
<dbReference type="KEGG" id="rva:Rvan_2880"/>
<evidence type="ECO:0000256" key="3">
    <source>
        <dbReference type="ARBA" id="ARBA00003120"/>
    </source>
</evidence>
<dbReference type="GO" id="GO:0030170">
    <property type="term" value="F:pyridoxal phosphate binding"/>
    <property type="evidence" value="ECO:0007669"/>
    <property type="project" value="UniProtKB-UniRule"/>
</dbReference>
<keyword evidence="7 11" id="KW-0808">Transferase</keyword>
<keyword evidence="8 11" id="KW-0663">Pyridoxal phosphate</keyword>
<gene>
    <name evidence="13" type="ordered locus">Rvan_2880</name>
</gene>
<evidence type="ECO:0000259" key="12">
    <source>
        <dbReference type="Pfam" id="PF00266"/>
    </source>
</evidence>
<dbReference type="InterPro" id="IPR015422">
    <property type="entry name" value="PyrdxlP-dep_Trfase_small"/>
</dbReference>
<dbReference type="Gene3D" id="3.90.1150.10">
    <property type="entry name" value="Aspartate Aminotransferase, domain 1"/>
    <property type="match status" value="1"/>
</dbReference>
<dbReference type="InterPro" id="IPR016454">
    <property type="entry name" value="Cysteine_dSase"/>
</dbReference>
<evidence type="ECO:0000256" key="6">
    <source>
        <dbReference type="ARBA" id="ARBA00013558"/>
    </source>
</evidence>
<dbReference type="PANTHER" id="PTHR43586">
    <property type="entry name" value="CYSTEINE DESULFURASE"/>
    <property type="match status" value="1"/>
</dbReference>
<dbReference type="eggNOG" id="COG0520">
    <property type="taxonomic scope" value="Bacteria"/>
</dbReference>
<dbReference type="EMBL" id="CP002292">
    <property type="protein sequence ID" value="ADP72086.1"/>
    <property type="molecule type" value="Genomic_DNA"/>
</dbReference>
<evidence type="ECO:0000256" key="4">
    <source>
        <dbReference type="ARBA" id="ARBA00010447"/>
    </source>
</evidence>
<dbReference type="STRING" id="648757.Rvan_2880"/>
<organism evidence="13 14">
    <name type="scientific">Rhodomicrobium vannielii (strain ATCC 17100 / DSM 162 / LMG 4299 / NCIMB 10020 / ATH 3.1.1)</name>
    <dbReference type="NCBI Taxonomy" id="648757"/>
    <lineage>
        <taxon>Bacteria</taxon>
        <taxon>Pseudomonadati</taxon>
        <taxon>Pseudomonadota</taxon>
        <taxon>Alphaproteobacteria</taxon>
        <taxon>Hyphomicrobiales</taxon>
        <taxon>Hyphomicrobiaceae</taxon>
        <taxon>Rhodomicrobium</taxon>
    </lineage>
</organism>
<dbReference type="Gene3D" id="3.40.640.10">
    <property type="entry name" value="Type I PLP-dependent aspartate aminotransferase-like (Major domain)"/>
    <property type="match status" value="1"/>
</dbReference>
<dbReference type="GO" id="GO:0031071">
    <property type="term" value="F:cysteine desulfurase activity"/>
    <property type="evidence" value="ECO:0007669"/>
    <property type="project" value="UniProtKB-UniRule"/>
</dbReference>
<evidence type="ECO:0000256" key="11">
    <source>
        <dbReference type="RuleBase" id="RU004506"/>
    </source>
</evidence>
<dbReference type="SUPFAM" id="SSF53383">
    <property type="entry name" value="PLP-dependent transferases"/>
    <property type="match status" value="1"/>
</dbReference>
<protein>
    <recommendedName>
        <fullName evidence="6 11">Cysteine desulfurase</fullName>
        <ecNumber evidence="5 11">2.8.1.7</ecNumber>
    </recommendedName>
</protein>
<comment type="similarity">
    <text evidence="4 11">Belongs to the class-V pyridoxal-phosphate-dependent aminotransferase family. Csd subfamily.</text>
</comment>
<dbReference type="InterPro" id="IPR015421">
    <property type="entry name" value="PyrdxlP-dep_Trfase_major"/>
</dbReference>
<name>E3HZ39_RHOVT</name>
<evidence type="ECO:0000313" key="13">
    <source>
        <dbReference type="EMBL" id="ADP72086.1"/>
    </source>
</evidence>
<evidence type="ECO:0000313" key="14">
    <source>
        <dbReference type="Proteomes" id="UP000001399"/>
    </source>
</evidence>